<evidence type="ECO:0000256" key="2">
    <source>
        <dbReference type="ARBA" id="ARBA00006330"/>
    </source>
</evidence>
<dbReference type="InterPro" id="IPR001830">
    <property type="entry name" value="Glyco_trans_20"/>
</dbReference>
<organism evidence="5 6">
    <name type="scientific">Meristemomyces frigidus</name>
    <dbReference type="NCBI Taxonomy" id="1508187"/>
    <lineage>
        <taxon>Eukaryota</taxon>
        <taxon>Fungi</taxon>
        <taxon>Dikarya</taxon>
        <taxon>Ascomycota</taxon>
        <taxon>Pezizomycotina</taxon>
        <taxon>Dothideomycetes</taxon>
        <taxon>Dothideomycetidae</taxon>
        <taxon>Mycosphaerellales</taxon>
        <taxon>Teratosphaeriaceae</taxon>
        <taxon>Meristemomyces</taxon>
    </lineage>
</organism>
<dbReference type="PANTHER" id="PTHR10788:SF15">
    <property type="entry name" value="TREHALOSE SYNTHASE COMPLEX REGULATORY SUBUNIT TPS3-RELATED"/>
    <property type="match status" value="1"/>
</dbReference>
<dbReference type="GO" id="GO:0004805">
    <property type="term" value="F:trehalose-phosphatase activity"/>
    <property type="evidence" value="ECO:0007669"/>
    <property type="project" value="TreeGrafter"/>
</dbReference>
<dbReference type="GO" id="GO:0003825">
    <property type="term" value="F:alpha,alpha-trehalose-phosphate synthase (UDP-forming) activity"/>
    <property type="evidence" value="ECO:0007669"/>
    <property type="project" value="TreeGrafter"/>
</dbReference>
<dbReference type="Proteomes" id="UP001310890">
    <property type="component" value="Unassembled WGS sequence"/>
</dbReference>
<dbReference type="CDD" id="cd03788">
    <property type="entry name" value="GT20_TPS"/>
    <property type="match status" value="1"/>
</dbReference>
<dbReference type="InterPro" id="IPR006379">
    <property type="entry name" value="HAD-SF_hydro_IIB"/>
</dbReference>
<keyword evidence="3" id="KW-0597">Phosphoprotein</keyword>
<evidence type="ECO:0000313" key="5">
    <source>
        <dbReference type="EMBL" id="KAK5112919.1"/>
    </source>
</evidence>
<dbReference type="PANTHER" id="PTHR10788">
    <property type="entry name" value="TREHALOSE-6-PHOSPHATE SYNTHASE"/>
    <property type="match status" value="1"/>
</dbReference>
<dbReference type="SUPFAM" id="SSF53756">
    <property type="entry name" value="UDP-Glycosyltransferase/glycogen phosphorylase"/>
    <property type="match status" value="1"/>
</dbReference>
<dbReference type="GO" id="GO:0005829">
    <property type="term" value="C:cytosol"/>
    <property type="evidence" value="ECO:0007669"/>
    <property type="project" value="TreeGrafter"/>
</dbReference>
<gene>
    <name evidence="5" type="ORF">LTR62_003741</name>
</gene>
<dbReference type="Gene3D" id="3.40.50.2000">
    <property type="entry name" value="Glycogen Phosphorylase B"/>
    <property type="match status" value="2"/>
</dbReference>
<feature type="region of interest" description="Disordered" evidence="4">
    <location>
        <begin position="132"/>
        <end position="162"/>
    </location>
</feature>
<dbReference type="Pfam" id="PF00982">
    <property type="entry name" value="Glyco_transf_20"/>
    <property type="match status" value="1"/>
</dbReference>
<comment type="caution">
    <text evidence="5">The sequence shown here is derived from an EMBL/GenBank/DDBJ whole genome shotgun (WGS) entry which is preliminary data.</text>
</comment>
<dbReference type="EMBL" id="JAVRRL010000027">
    <property type="protein sequence ID" value="KAK5112919.1"/>
    <property type="molecule type" value="Genomic_DNA"/>
</dbReference>
<name>A0AAN7TEG9_9PEZI</name>
<dbReference type="InterPro" id="IPR036412">
    <property type="entry name" value="HAD-like_sf"/>
</dbReference>
<evidence type="ECO:0000256" key="4">
    <source>
        <dbReference type="SAM" id="MobiDB-lite"/>
    </source>
</evidence>
<dbReference type="GO" id="GO:0005946">
    <property type="term" value="C:alpha,alpha-trehalose-phosphate synthase complex (UDP-forming)"/>
    <property type="evidence" value="ECO:0007669"/>
    <property type="project" value="TreeGrafter"/>
</dbReference>
<accession>A0AAN7TEG9</accession>
<reference evidence="5" key="1">
    <citation type="submission" date="2023-08" db="EMBL/GenBank/DDBJ databases">
        <title>Black Yeasts Isolated from many extreme environments.</title>
        <authorList>
            <person name="Coleine C."/>
            <person name="Stajich J.E."/>
            <person name="Selbmann L."/>
        </authorList>
    </citation>
    <scope>NUCLEOTIDE SEQUENCE</scope>
    <source>
        <strain evidence="5">CCFEE 5401</strain>
    </source>
</reference>
<comment type="similarity">
    <text evidence="1">In the N-terminal section; belongs to the glycosyltransferase 20 family.</text>
</comment>
<dbReference type="SUPFAM" id="SSF56784">
    <property type="entry name" value="HAD-like"/>
    <property type="match status" value="1"/>
</dbReference>
<dbReference type="AlphaFoldDB" id="A0AAN7TEG9"/>
<proteinExistence type="inferred from homology"/>
<dbReference type="Gene3D" id="3.30.70.1020">
    <property type="entry name" value="Trehalose-6-phosphate phosphatase related protein, domain 2"/>
    <property type="match status" value="1"/>
</dbReference>
<dbReference type="NCBIfam" id="TIGR01484">
    <property type="entry name" value="HAD-SF-IIB"/>
    <property type="match status" value="1"/>
</dbReference>
<dbReference type="InterPro" id="IPR023214">
    <property type="entry name" value="HAD_sf"/>
</dbReference>
<dbReference type="InterPro" id="IPR003337">
    <property type="entry name" value="Trehalose_PPase"/>
</dbReference>
<dbReference type="GO" id="GO:0005992">
    <property type="term" value="P:trehalose biosynthetic process"/>
    <property type="evidence" value="ECO:0007669"/>
    <property type="project" value="InterPro"/>
</dbReference>
<evidence type="ECO:0000313" key="6">
    <source>
        <dbReference type="Proteomes" id="UP001310890"/>
    </source>
</evidence>
<evidence type="ECO:0000256" key="1">
    <source>
        <dbReference type="ARBA" id="ARBA00005409"/>
    </source>
</evidence>
<protein>
    <submittedName>
        <fullName evidence="5">Uncharacterized protein</fullName>
    </submittedName>
</protein>
<dbReference type="Gene3D" id="3.40.50.1000">
    <property type="entry name" value="HAD superfamily/HAD-like"/>
    <property type="match status" value="1"/>
</dbReference>
<dbReference type="FunFam" id="3.40.50.2000:FF:000099">
    <property type="entry name" value="Alpha,alpha-trehalose phosphate synthase subunit, putative"/>
    <property type="match status" value="1"/>
</dbReference>
<dbReference type="Pfam" id="PF02358">
    <property type="entry name" value="Trehalose_PPase"/>
    <property type="match status" value="1"/>
</dbReference>
<sequence>MATINVSLFLPHTVAFFDRRSRTPSRLSSPPPPPQVDRRASAIELRTATSAVSLLDDNNTPDTPSIAIGDDFFASKKVSEKHRSTGLHGLLASDAYTAEWGKEATLNQPRSRAGPLPSSSVLDFAKVQQEEERKRAREAFRKKRSPQSATNRSSRAASRDRNFDGKSWEIEDAIHSNGGMVNAFRAAVAAGDSDTNFVGTIGFPTDTLSQDLKEEIHDRLVNEYDSQVVYVSDKDFDGAYAAYCKTILWPILHYQIPDHPKSKAYADHSWEFYRNINQALADAVVKSYKRGDTIWVHDYHLLLVPAMVRQKLPEARIGFFLHTAFPSSEVFRCLATRKHLLEGMLGANLIAFQIEEYAQHFLQTCSRLLTVEATAEGLQLENHFVNVTCQPIGINIEATEEAREEDEVQHWLDVLSDHFPDKKLIVARDKLDEVHGVRQKLLAYELFLNSYPEWQEKVVLIQVVGASSKQSEIMATVSDICRRIDSVHSTLASRPLVFLQQNIDISTHLALMTAADALMVTPLRDGMNLVPHDFILCQDGRTPHEGSKRFSPLILSEFAGCSAILGDGQIEVNPWDYQAQAKAIKKALEMSDSEKFERWTKLHKVVTTQTGGYWARQLKNTLEKVYAEQYDRASQSVPRLNINKVMQKYKAADCRVFIIDYEGTLSPHRTNLGMPLSSPQRILDGLEALLADSRNIVYVMSGRSPEELDSTFRTLPALGLIAENGCFMRKHGVETGEWEAFIDENETTKWKDQARNILKYFQTHIERSYIEERHCSLLFRYEKAGDQEANVRFAGDIADQINDSCASMRIHAVPISKAVLIEQVDFSKRNAATRIFDSLRVSAQLHKQIVPDFLLVAGDDREDEVIFQWANDLGSTGTIKDVFTVSVGTRNTMAMATITQGSTGLLNTLLKMGRASDEKIDAECIARGRAAP</sequence>
<evidence type="ECO:0000256" key="3">
    <source>
        <dbReference type="ARBA" id="ARBA00022553"/>
    </source>
</evidence>
<comment type="similarity">
    <text evidence="2">In the C-terminal section; belongs to the trehalose phosphatase family.</text>
</comment>